<reference evidence="1 2" key="1">
    <citation type="submission" date="2018-08" db="EMBL/GenBank/DDBJ databases">
        <title>A genome reference for cultivated species of the human gut microbiota.</title>
        <authorList>
            <person name="Zou Y."/>
            <person name="Xue W."/>
            <person name="Luo G."/>
        </authorList>
    </citation>
    <scope>NUCLEOTIDE SEQUENCE [LARGE SCALE GENOMIC DNA]</scope>
    <source>
        <strain evidence="1 2">AM43-11</strain>
    </source>
</reference>
<name>A0A3R6AJA4_9FIRM</name>
<gene>
    <name evidence="1" type="ORF">DW927_02895</name>
</gene>
<dbReference type="Proteomes" id="UP000284465">
    <property type="component" value="Unassembled WGS sequence"/>
</dbReference>
<comment type="caution">
    <text evidence="1">The sequence shown here is derived from an EMBL/GenBank/DDBJ whole genome shotgun (WGS) entry which is preliminary data.</text>
</comment>
<evidence type="ECO:0000313" key="2">
    <source>
        <dbReference type="Proteomes" id="UP000284465"/>
    </source>
</evidence>
<accession>A0A3R6AJA4</accession>
<dbReference type="EMBL" id="QSFP01000002">
    <property type="protein sequence ID" value="RHA69773.1"/>
    <property type="molecule type" value="Genomic_DNA"/>
</dbReference>
<sequence length="133" mass="15049">MKLKTAKTTLTIETINHADGKLNIDFTDERTCEELQEIFSDKESITVLNVYTDDDELTSVIPGYVVLEQIILQDDRKTVVLGKEKDDAEKRITAVSESLAENVTKTAENTDSIEKQRADIDYMAMQMEVSLDE</sequence>
<evidence type="ECO:0000313" key="1">
    <source>
        <dbReference type="EMBL" id="RHA69773.1"/>
    </source>
</evidence>
<protein>
    <submittedName>
        <fullName evidence="1">Uncharacterized protein</fullName>
    </submittedName>
</protein>
<proteinExistence type="predicted"/>
<organism evidence="1 2">
    <name type="scientific">Roseburia intestinalis</name>
    <dbReference type="NCBI Taxonomy" id="166486"/>
    <lineage>
        <taxon>Bacteria</taxon>
        <taxon>Bacillati</taxon>
        <taxon>Bacillota</taxon>
        <taxon>Clostridia</taxon>
        <taxon>Lachnospirales</taxon>
        <taxon>Lachnospiraceae</taxon>
        <taxon>Roseburia</taxon>
    </lineage>
</organism>
<dbReference type="AlphaFoldDB" id="A0A3R6AJA4"/>
<dbReference type="RefSeq" id="WP_118590209.1">
    <property type="nucleotide sequence ID" value="NZ_QSFP01000002.1"/>
</dbReference>